<evidence type="ECO:0000313" key="3">
    <source>
        <dbReference type="EMBL" id="MBJ9867050.1"/>
    </source>
</evidence>
<dbReference type="EMBL" id="JADVNV010000001">
    <property type="protein sequence ID" value="MBJ9867050.1"/>
    <property type="molecule type" value="Genomic_DNA"/>
</dbReference>
<proteinExistence type="inferred from homology"/>
<sequence>MITMSDIDAQRVAERIDTVLDILVAGDYHSAIHNLEILKAELLSQVKEDTDASSTKPRAPWEI</sequence>
<evidence type="ECO:0000256" key="2">
    <source>
        <dbReference type="HAMAP-Rule" id="MF_01641"/>
    </source>
</evidence>
<dbReference type="Proteomes" id="UP000807555">
    <property type="component" value="Unassembled WGS sequence"/>
</dbReference>
<dbReference type="HAMAP" id="MF_01641">
    <property type="entry name" value="UPF0509"/>
    <property type="match status" value="1"/>
</dbReference>
<comment type="similarity">
    <text evidence="1 2">Belongs to the UPF0509 family.</text>
</comment>
<reference evidence="3" key="1">
    <citation type="submission" date="2020-11" db="EMBL/GenBank/DDBJ databases">
        <title>Enhanced detection system for hospital associated transmission using whole genome sequencing surveillance.</title>
        <authorList>
            <person name="Harrison L.H."/>
            <person name="Van Tyne D."/>
            <person name="Marsh J.W."/>
            <person name="Griffith M.P."/>
            <person name="Snyder D.J."/>
            <person name="Cooper V.S."/>
            <person name="Mustapha M."/>
        </authorList>
    </citation>
    <scope>NUCLEOTIDE SEQUENCE</scope>
    <source>
        <strain evidence="3">CB00014</strain>
    </source>
</reference>
<dbReference type="AlphaFoldDB" id="A0AAW7J7H7"/>
<comment type="caution">
    <text evidence="3">The sequence shown here is derived from an EMBL/GenBank/DDBJ whole genome shotgun (WGS) entry which is preliminary data.</text>
</comment>
<dbReference type="Pfam" id="PF23675">
    <property type="entry name" value="YciZ"/>
    <property type="match status" value="1"/>
</dbReference>
<name>A0AAW7J7H7_CITKO</name>
<organism evidence="3 4">
    <name type="scientific">Citrobacter koseri</name>
    <name type="common">Citrobacter diversus</name>
    <dbReference type="NCBI Taxonomy" id="545"/>
    <lineage>
        <taxon>Bacteria</taxon>
        <taxon>Pseudomonadati</taxon>
        <taxon>Pseudomonadota</taxon>
        <taxon>Gammaproteobacteria</taxon>
        <taxon>Enterobacterales</taxon>
        <taxon>Enterobacteriaceae</taxon>
        <taxon>Citrobacter</taxon>
    </lineage>
</organism>
<dbReference type="NCBIfam" id="NF010179">
    <property type="entry name" value="PRK13658.1"/>
    <property type="match status" value="1"/>
</dbReference>
<evidence type="ECO:0000313" key="4">
    <source>
        <dbReference type="Proteomes" id="UP000807555"/>
    </source>
</evidence>
<evidence type="ECO:0000256" key="1">
    <source>
        <dbReference type="ARBA" id="ARBA00008701"/>
    </source>
</evidence>
<dbReference type="InterPro" id="IPR020887">
    <property type="entry name" value="UPF0509"/>
</dbReference>
<accession>A0AAW7J7H7</accession>
<gene>
    <name evidence="3" type="ORF">I5687_03680</name>
</gene>
<protein>
    <recommendedName>
        <fullName evidence="2">UPF0509 protein I5687_03680</fullName>
    </recommendedName>
</protein>